<comment type="caution">
    <text evidence="1">The sequence shown here is derived from an EMBL/GenBank/DDBJ whole genome shotgun (WGS) entry which is preliminary data.</text>
</comment>
<dbReference type="AlphaFoldDB" id="A0A011W0K3"/>
<organism evidence="1 2">
    <name type="scientific">Ruminococcus albus SY3</name>
    <dbReference type="NCBI Taxonomy" id="1341156"/>
    <lineage>
        <taxon>Bacteria</taxon>
        <taxon>Bacillati</taxon>
        <taxon>Bacillota</taxon>
        <taxon>Clostridia</taxon>
        <taxon>Eubacteriales</taxon>
        <taxon>Oscillospiraceae</taxon>
        <taxon>Ruminococcus</taxon>
    </lineage>
</organism>
<gene>
    <name evidence="1" type="ORF">RASY3_03930</name>
</gene>
<protein>
    <submittedName>
        <fullName evidence="1">Uncharacterized protein</fullName>
    </submittedName>
</protein>
<accession>A0A011W0K3</accession>
<reference evidence="1 2" key="1">
    <citation type="submission" date="2013-06" db="EMBL/GenBank/DDBJ databases">
        <title>Rumen cellulosomics: divergent fiber-degrading strategies revealed by comparative genome-wide analysis of six Ruminococcal strains.</title>
        <authorList>
            <person name="Dassa B."/>
            <person name="Borovok I."/>
            <person name="Lamed R."/>
            <person name="Flint H."/>
            <person name="Yeoman C.J."/>
            <person name="White B."/>
            <person name="Bayer E.A."/>
        </authorList>
    </citation>
    <scope>NUCLEOTIDE SEQUENCE [LARGE SCALE GENOMIC DNA]</scope>
    <source>
        <strain evidence="1 2">SY3</strain>
    </source>
</reference>
<name>A0A011W0K3_RUMAL</name>
<evidence type="ECO:0000313" key="2">
    <source>
        <dbReference type="Proteomes" id="UP000021369"/>
    </source>
</evidence>
<evidence type="ECO:0000313" key="1">
    <source>
        <dbReference type="EMBL" id="EXM41086.1"/>
    </source>
</evidence>
<keyword evidence="2" id="KW-1185">Reference proteome</keyword>
<dbReference type="EMBL" id="JEOB01000001">
    <property type="protein sequence ID" value="EXM41086.1"/>
    <property type="molecule type" value="Genomic_DNA"/>
</dbReference>
<dbReference type="Proteomes" id="UP000021369">
    <property type="component" value="Unassembled WGS sequence"/>
</dbReference>
<proteinExistence type="predicted"/>
<sequence>MQVYFRKITRLSAGELSEPLSLLESLNYIRIIEEHSSRGKPKTRIQINPTTKLTKLTKADTKT</sequence>